<comment type="similarity">
    <text evidence="1">Belongs to the Cdt1 family.</text>
</comment>
<dbReference type="AlphaFoldDB" id="A0A139I2M2"/>
<dbReference type="Pfam" id="PF26121">
    <property type="entry name" value="HTH_CDT1"/>
    <property type="match status" value="1"/>
</dbReference>
<dbReference type="InterPro" id="IPR038090">
    <property type="entry name" value="Cdt1_C_WH_dom_sf"/>
</dbReference>
<dbReference type="STRING" id="113226.A0A139I2M2"/>
<evidence type="ECO:0000256" key="3">
    <source>
        <dbReference type="SAM" id="MobiDB-lite"/>
    </source>
</evidence>
<name>A0A139I2M2_9PEZI</name>
<gene>
    <name evidence="5" type="ORF">AC579_9528</name>
</gene>
<feature type="region of interest" description="Disordered" evidence="3">
    <location>
        <begin position="137"/>
        <end position="163"/>
    </location>
</feature>
<evidence type="ECO:0000259" key="4">
    <source>
        <dbReference type="Pfam" id="PF16679"/>
    </source>
</evidence>
<evidence type="ECO:0000313" key="5">
    <source>
        <dbReference type="EMBL" id="KXT08941.1"/>
    </source>
</evidence>
<evidence type="ECO:0000256" key="1">
    <source>
        <dbReference type="ARBA" id="ARBA00008356"/>
    </source>
</evidence>
<reference evidence="5 6" key="1">
    <citation type="submission" date="2015-07" db="EMBL/GenBank/DDBJ databases">
        <title>Comparative genomics of the Sigatoka disease complex on banana suggests a link between parallel evolutionary changes in Pseudocercospora fijiensis and Pseudocercospora eumusae and increased virulence on the banana host.</title>
        <authorList>
            <person name="Chang T.-C."/>
            <person name="Salvucci A."/>
            <person name="Crous P.W."/>
            <person name="Stergiopoulos I."/>
        </authorList>
    </citation>
    <scope>NUCLEOTIDE SEQUENCE [LARGE SCALE GENOMIC DNA]</scope>
    <source>
        <strain evidence="5 6">CBS 116634</strain>
    </source>
</reference>
<dbReference type="OrthoDB" id="341730at2759"/>
<sequence>MPKRKASVVDTPPASKQTRSTKTQQSIYTFSSVAKPNVAANAGKKRKTVHTREATPPPAPSKSATKTSKRKREAIAEDSDEEIVVSSKAPEFKAPQQPKVSATPRAKRIKNAAPPTPQETPSKKAAALFDRLNLDSNARPIPANLPKQKLTYDTPPKTPAEEIDMDSSFPRELEDMVDMHAAFLAALSLHYSHNGTASPVELRELLAAVTKHWKKRSVTQADIQRILAFGTHQDRTFIIEDCGRAGTRLSRGETRGRMSKRASSYINEDELNTQFEEALQKAWHNWQSSTAKENRTAAAFLAQLPLLGIIANEAAARSGPLFAKGEQRLADIKAGRAAKLEAKSATSEPSATTKVPQSLQKRGTALLDRILAKQNAVSSLPAGPTKAQLERRSALQRIEDVARILSLMTGTKERSTFSMQVVIQQLQQSLRIPISQVEVWRCLSLMSTEITPGFVKVVQSGEVQGVIVTKSGSVGLSELRASVERACA</sequence>
<accession>A0A139I2M2</accession>
<keyword evidence="2" id="KW-0131">Cell cycle</keyword>
<feature type="compositionally biased region" description="Polar residues" evidence="3">
    <location>
        <begin position="14"/>
        <end position="34"/>
    </location>
</feature>
<feature type="domain" description="DNA replication factor Cdt1 C-terminal" evidence="4">
    <location>
        <begin position="366"/>
        <end position="460"/>
    </location>
</feature>
<dbReference type="EMBL" id="LFZO01000389">
    <property type="protein sequence ID" value="KXT08941.1"/>
    <property type="molecule type" value="Genomic_DNA"/>
</dbReference>
<keyword evidence="6" id="KW-1185">Reference proteome</keyword>
<evidence type="ECO:0000313" key="6">
    <source>
        <dbReference type="Proteomes" id="UP000073492"/>
    </source>
</evidence>
<dbReference type="Gene3D" id="1.10.10.1420">
    <property type="entry name" value="DNA replication factor Cdt1, C-terminal WH domain"/>
    <property type="match status" value="1"/>
</dbReference>
<evidence type="ECO:0000256" key="2">
    <source>
        <dbReference type="ARBA" id="ARBA00023306"/>
    </source>
</evidence>
<proteinExistence type="inferred from homology"/>
<organism evidence="5 6">
    <name type="scientific">Pseudocercospora musae</name>
    <dbReference type="NCBI Taxonomy" id="113226"/>
    <lineage>
        <taxon>Eukaryota</taxon>
        <taxon>Fungi</taxon>
        <taxon>Dikarya</taxon>
        <taxon>Ascomycota</taxon>
        <taxon>Pezizomycotina</taxon>
        <taxon>Dothideomycetes</taxon>
        <taxon>Dothideomycetidae</taxon>
        <taxon>Mycosphaerellales</taxon>
        <taxon>Mycosphaerellaceae</taxon>
        <taxon>Pseudocercospora</taxon>
    </lineage>
</organism>
<dbReference type="Proteomes" id="UP000073492">
    <property type="component" value="Unassembled WGS sequence"/>
</dbReference>
<dbReference type="InterPro" id="IPR032054">
    <property type="entry name" value="Cdt1_C"/>
</dbReference>
<protein>
    <recommendedName>
        <fullName evidence="4">DNA replication factor Cdt1 C-terminal domain-containing protein</fullName>
    </recommendedName>
</protein>
<dbReference type="Pfam" id="PF16679">
    <property type="entry name" value="CDT1_C"/>
    <property type="match status" value="1"/>
</dbReference>
<comment type="caution">
    <text evidence="5">The sequence shown here is derived from an EMBL/GenBank/DDBJ whole genome shotgun (WGS) entry which is preliminary data.</text>
</comment>
<feature type="region of interest" description="Disordered" evidence="3">
    <location>
        <begin position="1"/>
        <end position="122"/>
    </location>
</feature>